<comment type="caution">
    <text evidence="2">The sequence shown here is derived from an EMBL/GenBank/DDBJ whole genome shotgun (WGS) entry which is preliminary data.</text>
</comment>
<protein>
    <submittedName>
        <fullName evidence="2">Tetratricopeptide repeat protein</fullName>
    </submittedName>
</protein>
<dbReference type="InterPro" id="IPR011990">
    <property type="entry name" value="TPR-like_helical_dom_sf"/>
</dbReference>
<feature type="repeat" description="TPR" evidence="1">
    <location>
        <begin position="92"/>
        <end position="125"/>
    </location>
</feature>
<dbReference type="RefSeq" id="WP_167703915.1">
    <property type="nucleotide sequence ID" value="NZ_CP118168.1"/>
</dbReference>
<dbReference type="InterPro" id="IPR019734">
    <property type="entry name" value="TPR_rpt"/>
</dbReference>
<proteinExistence type="predicted"/>
<dbReference type="EMBL" id="JAATLK010000001">
    <property type="protein sequence ID" value="NIZ47504.1"/>
    <property type="molecule type" value="Genomic_DNA"/>
</dbReference>
<keyword evidence="3" id="KW-1185">Reference proteome</keyword>
<reference evidence="2" key="1">
    <citation type="submission" date="2020-03" db="EMBL/GenBank/DDBJ databases">
        <title>Spirochaetal bacteria isolated from arthropods constitute a novel genus Entomospira genus novum within the order Spirochaetales.</title>
        <authorList>
            <person name="Grana-Miraglia L."/>
            <person name="Sikutova S."/>
            <person name="Fingerle V."/>
            <person name="Sing A."/>
            <person name="Castillo-Ramirez S."/>
            <person name="Margos G."/>
            <person name="Rudolf I."/>
        </authorList>
    </citation>
    <scope>NUCLEOTIDE SEQUENCE</scope>
    <source>
        <strain evidence="2">BR208</strain>
    </source>
</reference>
<organism evidence="2 3">
    <name type="scientific">Entomospira nematocerorum</name>
    <dbReference type="NCBI Taxonomy" id="2719987"/>
    <lineage>
        <taxon>Bacteria</taxon>
        <taxon>Pseudomonadati</taxon>
        <taxon>Spirochaetota</taxon>
        <taxon>Spirochaetia</taxon>
        <taxon>Spirochaetales</taxon>
        <taxon>Spirochaetaceae</taxon>
        <taxon>Entomospira</taxon>
    </lineage>
</organism>
<gene>
    <name evidence="2" type="ORF">HCT46_06220</name>
</gene>
<accession>A0A968GCY4</accession>
<dbReference type="Gene3D" id="1.25.40.10">
    <property type="entry name" value="Tetratricopeptide repeat domain"/>
    <property type="match status" value="1"/>
</dbReference>
<dbReference type="SMART" id="SM00028">
    <property type="entry name" value="TPR"/>
    <property type="match status" value="2"/>
</dbReference>
<evidence type="ECO:0000256" key="1">
    <source>
        <dbReference type="PROSITE-ProRule" id="PRU00339"/>
    </source>
</evidence>
<evidence type="ECO:0000313" key="2">
    <source>
        <dbReference type="EMBL" id="NIZ47504.1"/>
    </source>
</evidence>
<dbReference type="AlphaFoldDB" id="A0A968GCY4"/>
<keyword evidence="1" id="KW-0802">TPR repeat</keyword>
<dbReference type="PROSITE" id="PS50005">
    <property type="entry name" value="TPR"/>
    <property type="match status" value="1"/>
</dbReference>
<dbReference type="Proteomes" id="UP000752013">
    <property type="component" value="Unassembled WGS sequence"/>
</dbReference>
<evidence type="ECO:0000313" key="3">
    <source>
        <dbReference type="Proteomes" id="UP000752013"/>
    </source>
</evidence>
<name>A0A968GCY4_9SPIO</name>
<dbReference type="SUPFAM" id="SSF48452">
    <property type="entry name" value="TPR-like"/>
    <property type="match status" value="1"/>
</dbReference>
<sequence>MKLPTIRLLLIILSAMFFYSGCSNNLRKEWRESVKNKQNSVKESLAAETATLTLEQQLAEIDGTLQVQAIKKNIARYEKQLQKAHTSLYDKSQAMRALGIIYLNNQLYLAALDQFEQALAITPHNGMLHYYAGISSGWMSNLESNSIKRTQYKEQALFHLEKSSEINPNHAETALALSTLYIEMDKLSQAQFQLKRYKSMRPHSLDAMLLEASIATKQKQFSLARELYQKIIQESNQPSLQEQAQRAFDLLP</sequence>
<dbReference type="Pfam" id="PF13432">
    <property type="entry name" value="TPR_16"/>
    <property type="match status" value="1"/>
</dbReference>